<feature type="signal peptide" evidence="6">
    <location>
        <begin position="1"/>
        <end position="22"/>
    </location>
</feature>
<comment type="function">
    <text evidence="5">A flexible structure which links the flagellar filament to the drive apparatus in the basal body.</text>
</comment>
<evidence type="ECO:0000259" key="10">
    <source>
        <dbReference type="Pfam" id="PF22367"/>
    </source>
</evidence>
<evidence type="ECO:0000259" key="8">
    <source>
        <dbReference type="Pfam" id="PF06429"/>
    </source>
</evidence>
<feature type="chain" id="PRO_5012222757" description="Flagellar hook protein FlgE" evidence="6">
    <location>
        <begin position="23"/>
        <end position="591"/>
    </location>
</feature>
<evidence type="ECO:0000256" key="6">
    <source>
        <dbReference type="SAM" id="SignalP"/>
    </source>
</evidence>
<dbReference type="GO" id="GO:0005829">
    <property type="term" value="C:cytosol"/>
    <property type="evidence" value="ECO:0007669"/>
    <property type="project" value="TreeGrafter"/>
</dbReference>
<dbReference type="Pfam" id="PF22692">
    <property type="entry name" value="LlgE_F_G_D1"/>
    <property type="match status" value="1"/>
</dbReference>
<feature type="domain" description="Flagellar hook protein FlgE D2" evidence="9">
    <location>
        <begin position="339"/>
        <end position="470"/>
    </location>
</feature>
<keyword evidence="6" id="KW-0732">Signal</keyword>
<dbReference type="SUPFAM" id="SSF117143">
    <property type="entry name" value="Flagellar hook protein flgE"/>
    <property type="match status" value="2"/>
</dbReference>
<dbReference type="Proteomes" id="UP000217311">
    <property type="component" value="Chromosome"/>
</dbReference>
<dbReference type="EMBL" id="CP023315">
    <property type="protein sequence ID" value="ATC32823.1"/>
    <property type="molecule type" value="Genomic_DNA"/>
</dbReference>
<dbReference type="Pfam" id="PF06429">
    <property type="entry name" value="Flg_bbr_C"/>
    <property type="match status" value="1"/>
</dbReference>
<dbReference type="GO" id="GO:0071978">
    <property type="term" value="P:bacterial-type flagellum-dependent swarming motility"/>
    <property type="evidence" value="ECO:0007669"/>
    <property type="project" value="TreeGrafter"/>
</dbReference>
<dbReference type="NCBIfam" id="TIGR03506">
    <property type="entry name" value="FlgEFG_subfam"/>
    <property type="match status" value="2"/>
</dbReference>
<dbReference type="InterPro" id="IPR019776">
    <property type="entry name" value="Flagellar_basal_body_rod_CS"/>
</dbReference>
<dbReference type="InterPro" id="IPR020013">
    <property type="entry name" value="Flagellar_FlgE/F/G"/>
</dbReference>
<evidence type="ECO:0000256" key="1">
    <source>
        <dbReference type="ARBA" id="ARBA00004117"/>
    </source>
</evidence>
<dbReference type="PROSITE" id="PS00588">
    <property type="entry name" value="FLAGELLA_BB_ROD"/>
    <property type="match status" value="1"/>
</dbReference>
<dbReference type="InterPro" id="IPR053592">
    <property type="entry name" value="Flagellar_basal_body_rod"/>
</dbReference>
<dbReference type="NCBIfam" id="NF040922">
    <property type="entry name" value="flgE_Caulobact"/>
    <property type="match status" value="1"/>
</dbReference>
<dbReference type="Pfam" id="PF00460">
    <property type="entry name" value="Flg_bb_rod"/>
    <property type="match status" value="1"/>
</dbReference>
<dbReference type="Gene3D" id="2.60.98.20">
    <property type="entry name" value="Flagellar hook protein FlgE"/>
    <property type="match status" value="1"/>
</dbReference>
<dbReference type="Pfam" id="PF07559">
    <property type="entry name" value="FlgE_D2"/>
    <property type="match status" value="1"/>
</dbReference>
<dbReference type="AlphaFoldDB" id="A0A290MZZ1"/>
<evidence type="ECO:0000259" key="11">
    <source>
        <dbReference type="Pfam" id="PF22692"/>
    </source>
</evidence>
<keyword evidence="12" id="KW-0966">Cell projection</keyword>
<keyword evidence="12" id="KW-0282">Flagellum</keyword>
<dbReference type="InterPro" id="IPR010930">
    <property type="entry name" value="Flg_bb/hook_C_dom"/>
</dbReference>
<sequence>MSINSAMLAGVSGLVANSSALAAISDNIANVNTVGFKRSTSNFSTLVTSGNKNQTYSAGGVKAQTHQFISQQGLTQSTTSNLDISISGSGFFVTTEKPENLTAADTRSFTRAGSFQLDSLGYLRNDAGLYLQGWLADPVSGLITPDPSDLTQLASINVGSVGGTAEKTTRVGVNANLRSEQPVAAAVSYKVGTAGTASKTNVVDSAGTSHNYDVIYSSTGVANPVSGNNEYLVDIKENGVIVATGKVAYDAATNEIVTSEIDYKGASPVAGTLTTTRINAAGDTIDLEDLGIIDTAGVDDAEVVAGKLYDPSTWSMSDYAKDNSKGVKPDFEVQIPLSDSKGGQRTVTLSLLKGPGPNQWYAELRAKPGDLANNGNGQISTGIIEFTTDGKLKNTGGLFGTTSPTSITIKASGYVAPAVTPPAVQPPAPPTWADNLGIDEQEVQIDLASAAGGLTQYNSQSVVQSVNTNGTAFGNLTNIEVDEGGYVSAIFDNGVTRRIAQVAIATFSNPNGLKGVNGNAYRVTNESGTYSLKAPSQGGAGALAPSTLEASTVDLSQEFTGLITTQRAYSASSKIITTADQMLEELLNIKR</sequence>
<evidence type="ECO:0000256" key="2">
    <source>
        <dbReference type="ARBA" id="ARBA00009677"/>
    </source>
</evidence>
<comment type="subcellular location">
    <subcellularLocation>
        <location evidence="1 5">Bacterial flagellum basal body</location>
    </subcellularLocation>
</comment>
<dbReference type="InterPro" id="IPR037058">
    <property type="entry name" value="Falgellar_hook_FlgE_sf"/>
</dbReference>
<dbReference type="GO" id="GO:0009425">
    <property type="term" value="C:bacterial-type flagellum basal body"/>
    <property type="evidence" value="ECO:0007669"/>
    <property type="project" value="UniProtKB-SubCell"/>
</dbReference>
<gene>
    <name evidence="12" type="ORF">CA606_11010</name>
</gene>
<evidence type="ECO:0000259" key="9">
    <source>
        <dbReference type="Pfam" id="PF07559"/>
    </source>
</evidence>
<dbReference type="Pfam" id="PF22367">
    <property type="entry name" value="FlgE_3rd"/>
    <property type="match status" value="1"/>
</dbReference>
<evidence type="ECO:0000313" key="13">
    <source>
        <dbReference type="Proteomes" id="UP000217311"/>
    </source>
</evidence>
<feature type="domain" description="Flagellar basal body rod protein N-terminal" evidence="7">
    <location>
        <begin position="7"/>
        <end position="37"/>
    </location>
</feature>
<dbReference type="InterPro" id="IPR053967">
    <property type="entry name" value="LlgE_F_G-like_D1"/>
</dbReference>
<feature type="domain" description="Flagellar hook protein FlgE third" evidence="10">
    <location>
        <begin position="190"/>
        <end position="296"/>
    </location>
</feature>
<feature type="domain" description="Flagellar basal-body/hook protein C-terminal" evidence="8">
    <location>
        <begin position="547"/>
        <end position="589"/>
    </location>
</feature>
<dbReference type="RefSeq" id="WP_096052227.1">
    <property type="nucleotide sequence ID" value="NZ_CP023315.3"/>
</dbReference>
<keyword evidence="12" id="KW-0969">Cilium</keyword>
<name>A0A290MZZ1_CAUVI</name>
<organism evidence="12 13">
    <name type="scientific">Caulobacter vibrioides</name>
    <name type="common">Caulobacter crescentus</name>
    <dbReference type="NCBI Taxonomy" id="155892"/>
    <lineage>
        <taxon>Bacteria</taxon>
        <taxon>Pseudomonadati</taxon>
        <taxon>Pseudomonadota</taxon>
        <taxon>Alphaproteobacteria</taxon>
        <taxon>Caulobacterales</taxon>
        <taxon>Caulobacteraceae</taxon>
        <taxon>Caulobacter</taxon>
    </lineage>
</organism>
<comment type="similarity">
    <text evidence="2 5">Belongs to the flagella basal body rod proteins family.</text>
</comment>
<feature type="domain" description="Flagellar hook protein FlgE/F/G-like D1" evidence="11">
    <location>
        <begin position="86"/>
        <end position="161"/>
    </location>
</feature>
<accession>A0A290MZZ1</accession>
<dbReference type="PANTHER" id="PTHR30435">
    <property type="entry name" value="FLAGELLAR PROTEIN"/>
    <property type="match status" value="1"/>
</dbReference>
<evidence type="ECO:0000256" key="3">
    <source>
        <dbReference type="ARBA" id="ARBA00019015"/>
    </source>
</evidence>
<evidence type="ECO:0000256" key="5">
    <source>
        <dbReference type="RuleBase" id="RU362116"/>
    </source>
</evidence>
<reference evidence="13" key="1">
    <citation type="submission" date="2017-09" db="EMBL/GenBank/DDBJ databases">
        <title>Genome evolution observed in wild isolates of Caulobacter crescentus.</title>
        <authorList>
            <person name="Ely B."/>
            <person name="Wilson K."/>
            <person name="Scott D."/>
        </authorList>
    </citation>
    <scope>NUCLEOTIDE SEQUENCE [LARGE SCALE GENOMIC DNA]</scope>
    <source>
        <strain evidence="13">CB13b1a</strain>
    </source>
</reference>
<proteinExistence type="inferred from homology"/>
<dbReference type="InterPro" id="IPR055069">
    <property type="entry name" value="FlgE_third"/>
</dbReference>
<evidence type="ECO:0000256" key="4">
    <source>
        <dbReference type="ARBA" id="ARBA00023143"/>
    </source>
</evidence>
<dbReference type="PANTHER" id="PTHR30435:SF1">
    <property type="entry name" value="FLAGELLAR HOOK PROTEIN FLGE"/>
    <property type="match status" value="1"/>
</dbReference>
<dbReference type="InterPro" id="IPR011491">
    <property type="entry name" value="FlgE_D2"/>
</dbReference>
<protein>
    <recommendedName>
        <fullName evidence="3 5">Flagellar hook protein FlgE</fullName>
    </recommendedName>
</protein>
<keyword evidence="4 5" id="KW-0975">Bacterial flagellum</keyword>
<dbReference type="InterPro" id="IPR037925">
    <property type="entry name" value="FlgE/F/G-like"/>
</dbReference>
<dbReference type="InterPro" id="IPR001444">
    <property type="entry name" value="Flag_bb_rod_N"/>
</dbReference>
<evidence type="ECO:0000259" key="7">
    <source>
        <dbReference type="Pfam" id="PF00460"/>
    </source>
</evidence>
<dbReference type="GO" id="GO:0009424">
    <property type="term" value="C:bacterial-type flagellum hook"/>
    <property type="evidence" value="ECO:0007669"/>
    <property type="project" value="TreeGrafter"/>
</dbReference>
<evidence type="ECO:0000313" key="12">
    <source>
        <dbReference type="EMBL" id="ATC32823.1"/>
    </source>
</evidence>